<dbReference type="GO" id="GO:0004497">
    <property type="term" value="F:monooxygenase activity"/>
    <property type="evidence" value="ECO:0007669"/>
    <property type="project" value="UniProtKB-KW"/>
</dbReference>
<dbReference type="PANTHER" id="PTHR43004:SF19">
    <property type="entry name" value="BINDING MONOOXYGENASE, PUTATIVE (JCVI)-RELATED"/>
    <property type="match status" value="1"/>
</dbReference>
<keyword evidence="2" id="KW-0285">Flavoprotein</keyword>
<evidence type="ECO:0000256" key="1">
    <source>
        <dbReference type="ARBA" id="ARBA00001974"/>
    </source>
</evidence>
<dbReference type="EMBL" id="CP092365">
    <property type="protein sequence ID" value="ULN51616.1"/>
    <property type="molecule type" value="Genomic_DNA"/>
</dbReference>
<dbReference type="Gene3D" id="3.50.50.60">
    <property type="entry name" value="FAD/NAD(P)-binding domain"/>
    <property type="match status" value="1"/>
</dbReference>
<dbReference type="InterPro" id="IPR050641">
    <property type="entry name" value="RIFMO-like"/>
</dbReference>
<keyword evidence="7" id="KW-1185">Reference proteome</keyword>
<proteinExistence type="predicted"/>
<reference evidence="6" key="1">
    <citation type="submission" date="2022-08" db="EMBL/GenBank/DDBJ databases">
        <title>Complete genome sequence of 14 non-tuberculosis mycobacteria type-strains.</title>
        <authorList>
            <person name="Igarashi Y."/>
            <person name="Osugi A."/>
            <person name="Mitarai S."/>
        </authorList>
    </citation>
    <scope>NUCLEOTIDE SEQUENCE</scope>
    <source>
        <strain evidence="6">DSM 45575</strain>
    </source>
</reference>
<keyword evidence="6" id="KW-0503">Monooxygenase</keyword>
<dbReference type="PANTHER" id="PTHR43004">
    <property type="entry name" value="TRK SYSTEM POTASSIUM UPTAKE PROTEIN"/>
    <property type="match status" value="1"/>
</dbReference>
<dbReference type="Pfam" id="PF01494">
    <property type="entry name" value="FAD_binding_3"/>
    <property type="match status" value="1"/>
</dbReference>
<dbReference type="Gene3D" id="3.40.30.120">
    <property type="match status" value="1"/>
</dbReference>
<dbReference type="InterPro" id="IPR036188">
    <property type="entry name" value="FAD/NAD-bd_sf"/>
</dbReference>
<dbReference type="Gene3D" id="3.30.70.2450">
    <property type="match status" value="1"/>
</dbReference>
<dbReference type="SUPFAM" id="SSF51905">
    <property type="entry name" value="FAD/NAD(P)-binding domain"/>
    <property type="match status" value="1"/>
</dbReference>
<evidence type="ECO:0000259" key="5">
    <source>
        <dbReference type="Pfam" id="PF01494"/>
    </source>
</evidence>
<evidence type="ECO:0000256" key="2">
    <source>
        <dbReference type="ARBA" id="ARBA00022630"/>
    </source>
</evidence>
<dbReference type="InterPro" id="IPR002938">
    <property type="entry name" value="FAD-bd"/>
</dbReference>
<accession>A0ABY3U1I4</accession>
<feature type="domain" description="FAD-binding" evidence="5">
    <location>
        <begin position="2"/>
        <end position="336"/>
    </location>
</feature>
<evidence type="ECO:0000256" key="4">
    <source>
        <dbReference type="SAM" id="MobiDB-lite"/>
    </source>
</evidence>
<keyword evidence="6" id="KW-0560">Oxidoreductase</keyword>
<evidence type="ECO:0000256" key="3">
    <source>
        <dbReference type="ARBA" id="ARBA00022827"/>
    </source>
</evidence>
<feature type="region of interest" description="Disordered" evidence="4">
    <location>
        <begin position="391"/>
        <end position="413"/>
    </location>
</feature>
<name>A0ABY3U1I4_9MYCO</name>
<gene>
    <name evidence="6" type="ORF">MIU77_11945</name>
</gene>
<evidence type="ECO:0000313" key="6">
    <source>
        <dbReference type="EMBL" id="ULN51616.1"/>
    </source>
</evidence>
<comment type="cofactor">
    <cofactor evidence="1">
        <name>FAD</name>
        <dbReference type="ChEBI" id="CHEBI:57692"/>
    </cofactor>
</comment>
<dbReference type="RefSeq" id="WP_240169899.1">
    <property type="nucleotide sequence ID" value="NZ_CP092365.1"/>
</dbReference>
<keyword evidence="3" id="KW-0274">FAD</keyword>
<dbReference type="Proteomes" id="UP001055200">
    <property type="component" value="Chromosome"/>
</dbReference>
<organism evidence="6 7">
    <name type="scientific">Mycolicibacillus parakoreensis</name>
    <dbReference type="NCBI Taxonomy" id="1069221"/>
    <lineage>
        <taxon>Bacteria</taxon>
        <taxon>Bacillati</taxon>
        <taxon>Actinomycetota</taxon>
        <taxon>Actinomycetes</taxon>
        <taxon>Mycobacteriales</taxon>
        <taxon>Mycobacteriaceae</taxon>
        <taxon>Mycolicibacillus</taxon>
    </lineage>
</organism>
<dbReference type="PRINTS" id="PR00420">
    <property type="entry name" value="RNGMNOXGNASE"/>
</dbReference>
<sequence length="494" mass="52319">MDTTVLVVGAGPTGLTAACRLAAAGVGVRVVDAAGAPATTSRALALQPRGVEVLARTGVLGELRDRARQINRLTVFVDGRELATLRLDQALGRWHGPGVLVVSQAEVEAALRARLAALGVTVEWGRALTGLTQDRDAVAAQIGGQTVRCAWLIGADGARSSVRTSAEVDFPGMPLIERFLLADVHATIARPRDATVAWLRDADLLAAFPLPGADLWRLMAPAPEHGPTPQTPEEVVAYLAARLDDEAGGRVGATEWTSVFRIQRRLAARYRTGRVLLAGDAAHIHSPLGGQGLNTGVGDAENLAWKLALVAAGRAGAGLLDSYEAERRPVAEDVLASTSQATMTAVGKGWAARILRDRVAVPLLNRGWVQRLITAQASQLRVSYRHGPLGGSARRLTRGPRPGDRVPNVTRPSADGATVRLHEALAAGWVLVGDAALAEIARHRLGVVTHLPATEADSLLVRPDAHLGWRGRDRQNLRDWLDGVLDTDAAGARR</sequence>
<protein>
    <submittedName>
        <fullName evidence="6">FAD-dependent monooxygenase</fullName>
    </submittedName>
</protein>
<evidence type="ECO:0000313" key="7">
    <source>
        <dbReference type="Proteomes" id="UP001055200"/>
    </source>
</evidence>